<sequence>MADHVLVNSFHELQPQESEHMASTWRARTVHADSDGVVRKEEMERCVREVMEGEKSEEYMKNAADWKEKAGSAMSEGGSSDRNIIEFITKFGFKL</sequence>
<dbReference type="STRING" id="77586.A0A0D9XFP1"/>
<dbReference type="HOGENOM" id="CLU_001724_11_5_1"/>
<keyword evidence="3" id="KW-1185">Reference proteome</keyword>
<dbReference type="GO" id="GO:0080044">
    <property type="term" value="F:quercetin 7-O-glucosyltransferase activity"/>
    <property type="evidence" value="ECO:0007669"/>
    <property type="project" value="TreeGrafter"/>
</dbReference>
<dbReference type="AlphaFoldDB" id="A0A0D9XFP1"/>
<dbReference type="GO" id="GO:0080043">
    <property type="term" value="F:quercetin 3-O-glucosyltransferase activity"/>
    <property type="evidence" value="ECO:0007669"/>
    <property type="project" value="TreeGrafter"/>
</dbReference>
<dbReference type="EnsemblPlants" id="LPERR09G12620.1">
    <property type="protein sequence ID" value="LPERR09G12620.1"/>
    <property type="gene ID" value="LPERR09G12620"/>
</dbReference>
<evidence type="ECO:0000313" key="3">
    <source>
        <dbReference type="Proteomes" id="UP000032180"/>
    </source>
</evidence>
<accession>A0A0D9XFP1</accession>
<organism evidence="2 3">
    <name type="scientific">Leersia perrieri</name>
    <dbReference type="NCBI Taxonomy" id="77586"/>
    <lineage>
        <taxon>Eukaryota</taxon>
        <taxon>Viridiplantae</taxon>
        <taxon>Streptophyta</taxon>
        <taxon>Embryophyta</taxon>
        <taxon>Tracheophyta</taxon>
        <taxon>Spermatophyta</taxon>
        <taxon>Magnoliopsida</taxon>
        <taxon>Liliopsida</taxon>
        <taxon>Poales</taxon>
        <taxon>Poaceae</taxon>
        <taxon>BOP clade</taxon>
        <taxon>Oryzoideae</taxon>
        <taxon>Oryzeae</taxon>
        <taxon>Oryzinae</taxon>
        <taxon>Leersia</taxon>
    </lineage>
</organism>
<dbReference type="SUPFAM" id="SSF53756">
    <property type="entry name" value="UDP-Glycosyltransferase/glycogen phosphorylase"/>
    <property type="match status" value="1"/>
</dbReference>
<evidence type="ECO:0000256" key="1">
    <source>
        <dbReference type="ARBA" id="ARBA00009995"/>
    </source>
</evidence>
<name>A0A0D9XFP1_9ORYZ</name>
<dbReference type="PANTHER" id="PTHR11926:SF1553">
    <property type="entry name" value="GLYCOSYLTRANSFERASE"/>
    <property type="match status" value="1"/>
</dbReference>
<reference evidence="2 3" key="1">
    <citation type="submission" date="2012-08" db="EMBL/GenBank/DDBJ databases">
        <title>Oryza genome evolution.</title>
        <authorList>
            <person name="Wing R.A."/>
        </authorList>
    </citation>
    <scope>NUCLEOTIDE SEQUENCE</scope>
</reference>
<reference evidence="2" key="3">
    <citation type="submission" date="2015-04" db="UniProtKB">
        <authorList>
            <consortium name="EnsemblPlants"/>
        </authorList>
    </citation>
    <scope>IDENTIFICATION</scope>
</reference>
<evidence type="ECO:0000313" key="2">
    <source>
        <dbReference type="EnsemblPlants" id="LPERR09G12620.1"/>
    </source>
</evidence>
<protein>
    <submittedName>
        <fullName evidence="2">Uncharacterized protein</fullName>
    </submittedName>
</protein>
<dbReference type="PANTHER" id="PTHR11926">
    <property type="entry name" value="GLUCOSYL/GLUCURONOSYL TRANSFERASES"/>
    <property type="match status" value="1"/>
</dbReference>
<comment type="similarity">
    <text evidence="1">Belongs to the UDP-glycosyltransferase family.</text>
</comment>
<dbReference type="Proteomes" id="UP000032180">
    <property type="component" value="Chromosome 9"/>
</dbReference>
<dbReference type="eggNOG" id="KOG1192">
    <property type="taxonomic scope" value="Eukaryota"/>
</dbReference>
<dbReference type="Gramene" id="LPERR09G12620.1">
    <property type="protein sequence ID" value="LPERR09G12620.1"/>
    <property type="gene ID" value="LPERR09G12620"/>
</dbReference>
<proteinExistence type="inferred from homology"/>
<reference evidence="3" key="2">
    <citation type="submission" date="2013-12" db="EMBL/GenBank/DDBJ databases">
        <authorList>
            <person name="Yu Y."/>
            <person name="Lee S."/>
            <person name="de Baynast K."/>
            <person name="Wissotski M."/>
            <person name="Liu L."/>
            <person name="Talag J."/>
            <person name="Goicoechea J."/>
            <person name="Angelova A."/>
            <person name="Jetty R."/>
            <person name="Kudrna D."/>
            <person name="Golser W."/>
            <person name="Rivera L."/>
            <person name="Zhang J."/>
            <person name="Wing R."/>
        </authorList>
    </citation>
    <scope>NUCLEOTIDE SEQUENCE</scope>
</reference>
<dbReference type="Gene3D" id="3.40.50.2000">
    <property type="entry name" value="Glycogen Phosphorylase B"/>
    <property type="match status" value="2"/>
</dbReference>